<dbReference type="PROSITE" id="PS00012">
    <property type="entry name" value="PHOSPHOPANTETHEINE"/>
    <property type="match status" value="1"/>
</dbReference>
<dbReference type="InterPro" id="IPR009081">
    <property type="entry name" value="PP-bd_ACP"/>
</dbReference>
<comment type="cofactor">
    <cofactor evidence="1">
        <name>pantetheine 4'-phosphate</name>
        <dbReference type="ChEBI" id="CHEBI:47942"/>
    </cofactor>
</comment>
<dbReference type="KEGG" id="kbs:EPA93_45975"/>
<dbReference type="GO" id="GO:0044550">
    <property type="term" value="P:secondary metabolite biosynthetic process"/>
    <property type="evidence" value="ECO:0007669"/>
    <property type="project" value="TreeGrafter"/>
</dbReference>
<dbReference type="SMART" id="SM00823">
    <property type="entry name" value="PKS_PP"/>
    <property type="match status" value="1"/>
</dbReference>
<dbReference type="OrthoDB" id="9778383at2"/>
<dbReference type="InterPro" id="IPR045851">
    <property type="entry name" value="AMP-bd_C_sf"/>
</dbReference>
<keyword evidence="2" id="KW-0596">Phosphopantetheine</keyword>
<dbReference type="SUPFAM" id="SSF56801">
    <property type="entry name" value="Acetyl-CoA synthetase-like"/>
    <property type="match status" value="1"/>
</dbReference>
<dbReference type="Gene3D" id="2.30.38.10">
    <property type="entry name" value="Luciferase, Domain 3"/>
    <property type="match status" value="1"/>
</dbReference>
<dbReference type="InterPro" id="IPR000873">
    <property type="entry name" value="AMP-dep_synth/lig_dom"/>
</dbReference>
<dbReference type="GO" id="GO:0043041">
    <property type="term" value="P:amino acid activation for nonribosomal peptide biosynthetic process"/>
    <property type="evidence" value="ECO:0007669"/>
    <property type="project" value="TreeGrafter"/>
</dbReference>
<dbReference type="InterPro" id="IPR029058">
    <property type="entry name" value="AB_hydrolase_fold"/>
</dbReference>
<dbReference type="InterPro" id="IPR006162">
    <property type="entry name" value="Ppantetheine_attach_site"/>
</dbReference>
<proteinExistence type="predicted"/>
<evidence type="ECO:0000313" key="7">
    <source>
        <dbReference type="Proteomes" id="UP000290365"/>
    </source>
</evidence>
<evidence type="ECO:0000259" key="5">
    <source>
        <dbReference type="PROSITE" id="PS50075"/>
    </source>
</evidence>
<dbReference type="PANTHER" id="PTHR45527">
    <property type="entry name" value="NONRIBOSOMAL PEPTIDE SYNTHETASE"/>
    <property type="match status" value="1"/>
</dbReference>
<dbReference type="EMBL" id="CP035758">
    <property type="protein sequence ID" value="QBD82924.1"/>
    <property type="molecule type" value="Genomic_DNA"/>
</dbReference>
<evidence type="ECO:0000256" key="1">
    <source>
        <dbReference type="ARBA" id="ARBA00001957"/>
    </source>
</evidence>
<feature type="compositionally biased region" description="Basic and acidic residues" evidence="4">
    <location>
        <begin position="334"/>
        <end position="344"/>
    </location>
</feature>
<accession>A0A4P6K427</accession>
<dbReference type="Gene3D" id="3.40.50.1820">
    <property type="entry name" value="alpha/beta hydrolase"/>
    <property type="match status" value="1"/>
</dbReference>
<dbReference type="GO" id="GO:0005737">
    <property type="term" value="C:cytoplasm"/>
    <property type="evidence" value="ECO:0007669"/>
    <property type="project" value="TreeGrafter"/>
</dbReference>
<feature type="region of interest" description="Disordered" evidence="4">
    <location>
        <begin position="321"/>
        <end position="344"/>
    </location>
</feature>
<evidence type="ECO:0000256" key="3">
    <source>
        <dbReference type="ARBA" id="ARBA00022553"/>
    </source>
</evidence>
<feature type="domain" description="Carrier" evidence="5">
    <location>
        <begin position="246"/>
        <end position="321"/>
    </location>
</feature>
<dbReference type="InterPro" id="IPR025110">
    <property type="entry name" value="AMP-bd_C"/>
</dbReference>
<keyword evidence="3" id="KW-0597">Phosphoprotein</keyword>
<dbReference type="FunFam" id="2.30.38.10:FF:000001">
    <property type="entry name" value="Non-ribosomal peptide synthetase PvdI"/>
    <property type="match status" value="1"/>
</dbReference>
<gene>
    <name evidence="6" type="ORF">EPA93_45975</name>
</gene>
<dbReference type="FunFam" id="1.10.1200.10:FF:000005">
    <property type="entry name" value="Nonribosomal peptide synthetase 1"/>
    <property type="match status" value="1"/>
</dbReference>
<protein>
    <recommendedName>
        <fullName evidence="5">Carrier domain-containing protein</fullName>
    </recommendedName>
</protein>
<dbReference type="Gene3D" id="3.40.50.980">
    <property type="match status" value="1"/>
</dbReference>
<dbReference type="PROSITE" id="PS50075">
    <property type="entry name" value="CARRIER"/>
    <property type="match status" value="1"/>
</dbReference>
<dbReference type="InterPro" id="IPR036736">
    <property type="entry name" value="ACP-like_sf"/>
</dbReference>
<dbReference type="GO" id="GO:0031177">
    <property type="term" value="F:phosphopantetheine binding"/>
    <property type="evidence" value="ECO:0007669"/>
    <property type="project" value="InterPro"/>
</dbReference>
<keyword evidence="7" id="KW-1185">Reference proteome</keyword>
<dbReference type="Gene3D" id="3.30.300.30">
    <property type="match status" value="1"/>
</dbReference>
<organism evidence="6 7">
    <name type="scientific">Ktedonosporobacter rubrisoli</name>
    <dbReference type="NCBI Taxonomy" id="2509675"/>
    <lineage>
        <taxon>Bacteria</taxon>
        <taxon>Bacillati</taxon>
        <taxon>Chloroflexota</taxon>
        <taxon>Ktedonobacteria</taxon>
        <taxon>Ktedonobacterales</taxon>
        <taxon>Ktedonosporobacteraceae</taxon>
        <taxon>Ktedonosporobacter</taxon>
    </lineage>
</organism>
<evidence type="ECO:0000313" key="6">
    <source>
        <dbReference type="EMBL" id="QBD82924.1"/>
    </source>
</evidence>
<reference evidence="6 7" key="1">
    <citation type="submission" date="2019-01" db="EMBL/GenBank/DDBJ databases">
        <title>Ktedonosporobacter rubrisoli SCAWS-G2.</title>
        <authorList>
            <person name="Huang Y."/>
            <person name="Yan B."/>
        </authorList>
    </citation>
    <scope>NUCLEOTIDE SEQUENCE [LARGE SCALE GENOMIC DNA]</scope>
    <source>
        <strain evidence="6 7">SCAWS-G2</strain>
    </source>
</reference>
<dbReference type="Pfam" id="PF13193">
    <property type="entry name" value="AMP-binding_C"/>
    <property type="match status" value="1"/>
</dbReference>
<dbReference type="SUPFAM" id="SSF47336">
    <property type="entry name" value="ACP-like"/>
    <property type="match status" value="1"/>
</dbReference>
<dbReference type="PANTHER" id="PTHR45527:SF1">
    <property type="entry name" value="FATTY ACID SYNTHASE"/>
    <property type="match status" value="1"/>
</dbReference>
<dbReference type="Pfam" id="PF00501">
    <property type="entry name" value="AMP-binding"/>
    <property type="match status" value="1"/>
</dbReference>
<evidence type="ECO:0000256" key="4">
    <source>
        <dbReference type="SAM" id="MobiDB-lite"/>
    </source>
</evidence>
<dbReference type="RefSeq" id="WP_129893993.1">
    <property type="nucleotide sequence ID" value="NZ_CP035758.1"/>
</dbReference>
<dbReference type="Pfam" id="PF00550">
    <property type="entry name" value="PP-binding"/>
    <property type="match status" value="1"/>
</dbReference>
<sequence>MVGQGWAHLALGGETLPLDLARRLLPCGQALWNLYGPTETTIWSTAQRIEPASLKQHVPIGRPLANTTVYVLDAQLHPQPLGIPGELYIGGEALAHGYLAQPCLSAQRFLPDPFSSQPGARLYRSGDLASWQADGSLRYHQRGDSQVKLHGHRIELGEIEHLLLQQDAILQALVLLREEQLVAYVRSSEPIEPVQLRSQLSQQLPAYMLPHFFVQLEQFPLTPNGKLDRLALPPPDRAALQAQYIAPRTPTEEKIATIWTQLLGIDHISIQSNFFRLGGHSLLATQLAARINEAFQIDVSLRAFFEAPTIESQAVLVEQNAASSQVPQGPILRPLDRRPSRDRS</sequence>
<evidence type="ECO:0000256" key="2">
    <source>
        <dbReference type="ARBA" id="ARBA00022450"/>
    </source>
</evidence>
<dbReference type="InterPro" id="IPR020806">
    <property type="entry name" value="PKS_PP-bd"/>
</dbReference>
<dbReference type="AlphaFoldDB" id="A0A4P6K427"/>
<name>A0A4P6K427_KTERU</name>
<dbReference type="Proteomes" id="UP000290365">
    <property type="component" value="Chromosome"/>
</dbReference>